<evidence type="ECO:0000313" key="3">
    <source>
        <dbReference type="Proteomes" id="UP000015101"/>
    </source>
</evidence>
<dbReference type="EnsemblMetazoa" id="HelroT179126">
    <property type="protein sequence ID" value="HelroP179126"/>
    <property type="gene ID" value="HelroG179126"/>
</dbReference>
<organism evidence="2 3">
    <name type="scientific">Helobdella robusta</name>
    <name type="common">Californian leech</name>
    <dbReference type="NCBI Taxonomy" id="6412"/>
    <lineage>
        <taxon>Eukaryota</taxon>
        <taxon>Metazoa</taxon>
        <taxon>Spiralia</taxon>
        <taxon>Lophotrochozoa</taxon>
        <taxon>Annelida</taxon>
        <taxon>Clitellata</taxon>
        <taxon>Hirudinea</taxon>
        <taxon>Rhynchobdellida</taxon>
        <taxon>Glossiphoniidae</taxon>
        <taxon>Helobdella</taxon>
    </lineage>
</organism>
<accession>T1FE74</accession>
<protein>
    <submittedName>
        <fullName evidence="1 2">Uncharacterized protein</fullName>
    </submittedName>
</protein>
<dbReference type="InParanoid" id="T1FE74"/>
<gene>
    <name evidence="2" type="primary">20207123</name>
    <name evidence="1" type="ORF">HELRODRAFT_179126</name>
</gene>
<dbReference type="KEGG" id="hro:HELRODRAFT_179126"/>
<reference evidence="2" key="3">
    <citation type="submission" date="2015-06" db="UniProtKB">
        <authorList>
            <consortium name="EnsemblMetazoa"/>
        </authorList>
    </citation>
    <scope>IDENTIFICATION</scope>
</reference>
<dbReference type="CTD" id="20207123"/>
<keyword evidence="3" id="KW-1185">Reference proteome</keyword>
<dbReference type="GeneID" id="20207123"/>
<evidence type="ECO:0000313" key="1">
    <source>
        <dbReference type="EMBL" id="ESN95656.1"/>
    </source>
</evidence>
<dbReference type="HOGENOM" id="CLU_1788965_0_0_1"/>
<evidence type="ECO:0000313" key="2">
    <source>
        <dbReference type="EnsemblMetazoa" id="HelroP179126"/>
    </source>
</evidence>
<dbReference type="Proteomes" id="UP000015101">
    <property type="component" value="Unassembled WGS sequence"/>
</dbReference>
<dbReference type="AlphaFoldDB" id="T1FE74"/>
<sequence>MSLDDSDIDLKLIYNDLKVSMDFSKDHILNYSKCLRFLQLHIVQYLKKHATRSNADRSSTEQNRIDPGGYIIRKNCNTIPISIRAAARRDPATGMFKKPVELLQSDLVCSCLDMRSYRYVGDFNKRVLKIRTAILKMIQTEIGSQ</sequence>
<dbReference type="EMBL" id="KB097510">
    <property type="protein sequence ID" value="ESN95656.1"/>
    <property type="molecule type" value="Genomic_DNA"/>
</dbReference>
<dbReference type="RefSeq" id="XP_009026219.1">
    <property type="nucleotide sequence ID" value="XM_009027971.1"/>
</dbReference>
<reference evidence="3" key="1">
    <citation type="submission" date="2012-12" db="EMBL/GenBank/DDBJ databases">
        <authorList>
            <person name="Hellsten U."/>
            <person name="Grimwood J."/>
            <person name="Chapman J.A."/>
            <person name="Shapiro H."/>
            <person name="Aerts A."/>
            <person name="Otillar R.P."/>
            <person name="Terry A.Y."/>
            <person name="Boore J.L."/>
            <person name="Simakov O."/>
            <person name="Marletaz F."/>
            <person name="Cho S.-J."/>
            <person name="Edsinger-Gonzales E."/>
            <person name="Havlak P."/>
            <person name="Kuo D.-H."/>
            <person name="Larsson T."/>
            <person name="Lv J."/>
            <person name="Arendt D."/>
            <person name="Savage R."/>
            <person name="Osoegawa K."/>
            <person name="de Jong P."/>
            <person name="Lindberg D.R."/>
            <person name="Seaver E.C."/>
            <person name="Weisblat D.A."/>
            <person name="Putnam N.H."/>
            <person name="Grigoriev I.V."/>
            <person name="Rokhsar D.S."/>
        </authorList>
    </citation>
    <scope>NUCLEOTIDE SEQUENCE</scope>
</reference>
<proteinExistence type="predicted"/>
<dbReference type="EMBL" id="AMQM01006742">
    <property type="status" value="NOT_ANNOTATED_CDS"/>
    <property type="molecule type" value="Genomic_DNA"/>
</dbReference>
<name>T1FE74_HELRO</name>
<reference evidence="1 3" key="2">
    <citation type="journal article" date="2013" name="Nature">
        <title>Insights into bilaterian evolution from three spiralian genomes.</title>
        <authorList>
            <person name="Simakov O."/>
            <person name="Marletaz F."/>
            <person name="Cho S.J."/>
            <person name="Edsinger-Gonzales E."/>
            <person name="Havlak P."/>
            <person name="Hellsten U."/>
            <person name="Kuo D.H."/>
            <person name="Larsson T."/>
            <person name="Lv J."/>
            <person name="Arendt D."/>
            <person name="Savage R."/>
            <person name="Osoegawa K."/>
            <person name="de Jong P."/>
            <person name="Grimwood J."/>
            <person name="Chapman J.A."/>
            <person name="Shapiro H."/>
            <person name="Aerts A."/>
            <person name="Otillar R.P."/>
            <person name="Terry A.Y."/>
            <person name="Boore J.L."/>
            <person name="Grigoriev I.V."/>
            <person name="Lindberg D.R."/>
            <person name="Seaver E.C."/>
            <person name="Weisblat D.A."/>
            <person name="Putnam N.H."/>
            <person name="Rokhsar D.S."/>
        </authorList>
    </citation>
    <scope>NUCLEOTIDE SEQUENCE</scope>
</reference>